<feature type="binding site" evidence="6">
    <location>
        <position position="105"/>
    </location>
    <ligand>
        <name>Mg(2+)</name>
        <dbReference type="ChEBI" id="CHEBI:18420"/>
        <label>1</label>
        <note>catalytic</note>
    </ligand>
</feature>
<dbReference type="Gene3D" id="3.30.540.10">
    <property type="entry name" value="Fructose-1,6-Bisphosphatase, subunit A, domain 1"/>
    <property type="match status" value="1"/>
</dbReference>
<evidence type="ECO:0000256" key="3">
    <source>
        <dbReference type="ARBA" id="ARBA00009759"/>
    </source>
</evidence>
<feature type="binding site" evidence="6">
    <location>
        <position position="103"/>
    </location>
    <ligand>
        <name>Mg(2+)</name>
        <dbReference type="ChEBI" id="CHEBI:18420"/>
        <label>1</label>
        <note>catalytic</note>
    </ligand>
</feature>
<evidence type="ECO:0000313" key="9">
    <source>
        <dbReference type="Proteomes" id="UP000789831"/>
    </source>
</evidence>
<gene>
    <name evidence="8" type="ORF">AGERDE_LOCUS6260</name>
</gene>
<dbReference type="FunFam" id="3.30.540.10:FF:000004">
    <property type="entry name" value="Inositol-1-monophosphatase"/>
    <property type="match status" value="1"/>
</dbReference>
<dbReference type="Pfam" id="PF00459">
    <property type="entry name" value="Inositol_P"/>
    <property type="match status" value="1"/>
</dbReference>
<feature type="binding site" evidence="6">
    <location>
        <position position="257"/>
    </location>
    <ligand>
        <name>Mg(2+)</name>
        <dbReference type="ChEBI" id="CHEBI:18420"/>
        <label>1</label>
        <note>catalytic</note>
    </ligand>
</feature>
<dbReference type="Gene3D" id="3.40.190.80">
    <property type="match status" value="1"/>
</dbReference>
<dbReference type="InterPro" id="IPR000760">
    <property type="entry name" value="Inositol_monophosphatase-like"/>
</dbReference>
<sequence length="327" mass="35938">MSNTELENYLAFSIKLAEECGQVIRDGSKARYHKSEEVKGNNNDVFEKYGNPTDLVTETDRKVEEIVRDRISKEFPSHKFIGEETVAAGIKCEFTDDPTWIVDPIDGTTNFVQGFPFVAISIALAINKEPVVGVIYNPFMNELYTAIKGKGAYLNRTTRLPLSYPHNPLPLPNLSHCLVLTEMGSDRSPSVIDKKIRSIHNMVAQPGQSNRSSGGGSTKKAGLVRGIRCMGSAAVNLCFVAKGNADIYWEIGCWEWDVAAGIVICQEAGCIIVNANGPDESPVDILGRKFLAVRGCSPSAGDTDAKQSQLRIVRELWNVVEEIECPR</sequence>
<dbReference type="EC" id="3.1.3.25" evidence="7"/>
<comment type="pathway">
    <text evidence="7">Polyol metabolism; myo-inositol biosynthesis; myo-inositol from D-glucose 6-phosphate: step 2/2.</text>
</comment>
<dbReference type="Proteomes" id="UP000789831">
    <property type="component" value="Unassembled WGS sequence"/>
</dbReference>
<comment type="similarity">
    <text evidence="3 7">Belongs to the inositol monophosphatase superfamily.</text>
</comment>
<dbReference type="GO" id="GO:0046872">
    <property type="term" value="F:metal ion binding"/>
    <property type="evidence" value="ECO:0007669"/>
    <property type="project" value="UniProtKB-KW"/>
</dbReference>
<reference evidence="8" key="1">
    <citation type="submission" date="2021-06" db="EMBL/GenBank/DDBJ databases">
        <authorList>
            <person name="Kallberg Y."/>
            <person name="Tangrot J."/>
            <person name="Rosling A."/>
        </authorList>
    </citation>
    <scope>NUCLEOTIDE SEQUENCE</scope>
    <source>
        <strain evidence="8">MT106</strain>
    </source>
</reference>
<keyword evidence="4 6" id="KW-0479">Metal-binding</keyword>
<comment type="catalytic activity">
    <reaction evidence="1 7">
        <text>a myo-inositol phosphate + H2O = myo-inositol + phosphate</text>
        <dbReference type="Rhea" id="RHEA:24056"/>
        <dbReference type="ChEBI" id="CHEBI:15377"/>
        <dbReference type="ChEBI" id="CHEBI:17268"/>
        <dbReference type="ChEBI" id="CHEBI:43474"/>
        <dbReference type="ChEBI" id="CHEBI:84139"/>
        <dbReference type="EC" id="3.1.3.25"/>
    </reaction>
</comment>
<dbReference type="AlphaFoldDB" id="A0A9N9AVQ5"/>
<dbReference type="GO" id="GO:0008934">
    <property type="term" value="F:inositol monophosphate 1-phosphatase activity"/>
    <property type="evidence" value="ECO:0007669"/>
    <property type="project" value="InterPro"/>
</dbReference>
<dbReference type="InterPro" id="IPR033942">
    <property type="entry name" value="IMPase"/>
</dbReference>
<evidence type="ECO:0000256" key="7">
    <source>
        <dbReference type="RuleBase" id="RU364068"/>
    </source>
</evidence>
<comment type="cofactor">
    <cofactor evidence="2 6 7">
        <name>Mg(2+)</name>
        <dbReference type="ChEBI" id="CHEBI:18420"/>
    </cofactor>
</comment>
<evidence type="ECO:0000256" key="2">
    <source>
        <dbReference type="ARBA" id="ARBA00001946"/>
    </source>
</evidence>
<accession>A0A9N9AVQ5</accession>
<keyword evidence="7" id="KW-0378">Hydrolase</keyword>
<evidence type="ECO:0000256" key="5">
    <source>
        <dbReference type="ARBA" id="ARBA00022842"/>
    </source>
</evidence>
<dbReference type="PANTHER" id="PTHR20854:SF4">
    <property type="entry name" value="INOSITOL-1-MONOPHOSPHATASE-RELATED"/>
    <property type="match status" value="1"/>
</dbReference>
<dbReference type="OrthoDB" id="10254945at2759"/>
<dbReference type="PRINTS" id="PR00377">
    <property type="entry name" value="IMPHPHTASES"/>
</dbReference>
<dbReference type="CDD" id="cd01639">
    <property type="entry name" value="IMPase"/>
    <property type="match status" value="1"/>
</dbReference>
<keyword evidence="5 6" id="KW-0460">Magnesium</keyword>
<evidence type="ECO:0000256" key="6">
    <source>
        <dbReference type="PIRSR" id="PIRSR600760-2"/>
    </source>
</evidence>
<evidence type="ECO:0000256" key="1">
    <source>
        <dbReference type="ARBA" id="ARBA00001033"/>
    </source>
</evidence>
<evidence type="ECO:0000256" key="4">
    <source>
        <dbReference type="ARBA" id="ARBA00022723"/>
    </source>
</evidence>
<organism evidence="8 9">
    <name type="scientific">Ambispora gerdemannii</name>
    <dbReference type="NCBI Taxonomy" id="144530"/>
    <lineage>
        <taxon>Eukaryota</taxon>
        <taxon>Fungi</taxon>
        <taxon>Fungi incertae sedis</taxon>
        <taxon>Mucoromycota</taxon>
        <taxon>Glomeromycotina</taxon>
        <taxon>Glomeromycetes</taxon>
        <taxon>Archaeosporales</taxon>
        <taxon>Ambisporaceae</taxon>
        <taxon>Ambispora</taxon>
    </lineage>
</organism>
<keyword evidence="9" id="KW-1185">Reference proteome</keyword>
<feature type="binding site" evidence="6">
    <location>
        <position position="83"/>
    </location>
    <ligand>
        <name>Mg(2+)</name>
        <dbReference type="ChEBI" id="CHEBI:18420"/>
        <label>1</label>
        <note>catalytic</note>
    </ligand>
</feature>
<dbReference type="GO" id="GO:0007165">
    <property type="term" value="P:signal transduction"/>
    <property type="evidence" value="ECO:0007669"/>
    <property type="project" value="TreeGrafter"/>
</dbReference>
<name>A0A9N9AVQ5_9GLOM</name>
<dbReference type="EMBL" id="CAJVPL010000948">
    <property type="protein sequence ID" value="CAG8542569.1"/>
    <property type="molecule type" value="Genomic_DNA"/>
</dbReference>
<evidence type="ECO:0000313" key="8">
    <source>
        <dbReference type="EMBL" id="CAG8542569.1"/>
    </source>
</evidence>
<proteinExistence type="inferred from homology"/>
<comment type="caution">
    <text evidence="8">The sequence shown here is derived from an EMBL/GenBank/DDBJ whole genome shotgun (WGS) entry which is preliminary data.</text>
</comment>
<dbReference type="PANTHER" id="PTHR20854">
    <property type="entry name" value="INOSITOL MONOPHOSPHATASE"/>
    <property type="match status" value="1"/>
</dbReference>
<protein>
    <recommendedName>
        <fullName evidence="7">Inositol-1-monophosphatase</fullName>
        <ecNumber evidence="7">3.1.3.25</ecNumber>
    </recommendedName>
</protein>
<feature type="binding site" evidence="6">
    <location>
        <position position="106"/>
    </location>
    <ligand>
        <name>Mg(2+)</name>
        <dbReference type="ChEBI" id="CHEBI:18420"/>
        <label>1</label>
        <note>catalytic</note>
    </ligand>
</feature>
<dbReference type="SUPFAM" id="SSF56655">
    <property type="entry name" value="Carbohydrate phosphatase"/>
    <property type="match status" value="1"/>
</dbReference>
<dbReference type="GO" id="GO:0006020">
    <property type="term" value="P:inositol metabolic process"/>
    <property type="evidence" value="ECO:0007669"/>
    <property type="project" value="TreeGrafter"/>
</dbReference>